<dbReference type="AlphaFoldDB" id="A0AAE0ZRK2"/>
<dbReference type="PROSITE" id="PS50157">
    <property type="entry name" value="ZINC_FINGER_C2H2_2"/>
    <property type="match status" value="6"/>
</dbReference>
<dbReference type="Pfam" id="PF00096">
    <property type="entry name" value="zf-C2H2"/>
    <property type="match status" value="2"/>
</dbReference>
<dbReference type="InterPro" id="IPR036236">
    <property type="entry name" value="Znf_C2H2_sf"/>
</dbReference>
<organism evidence="14 15">
    <name type="scientific">Elysia crispata</name>
    <name type="common">lettuce slug</name>
    <dbReference type="NCBI Taxonomy" id="231223"/>
    <lineage>
        <taxon>Eukaryota</taxon>
        <taxon>Metazoa</taxon>
        <taxon>Spiralia</taxon>
        <taxon>Lophotrochozoa</taxon>
        <taxon>Mollusca</taxon>
        <taxon>Gastropoda</taxon>
        <taxon>Heterobranchia</taxon>
        <taxon>Euthyneura</taxon>
        <taxon>Panpulmonata</taxon>
        <taxon>Sacoglossa</taxon>
        <taxon>Placobranchoidea</taxon>
        <taxon>Plakobranchidae</taxon>
        <taxon>Elysia</taxon>
    </lineage>
</organism>
<comment type="caution">
    <text evidence="14">The sequence shown here is derived from an EMBL/GenBank/DDBJ whole genome shotgun (WGS) entry which is preliminary data.</text>
</comment>
<keyword evidence="7" id="KW-0238">DNA-binding</keyword>
<evidence type="ECO:0008006" key="16">
    <source>
        <dbReference type="Google" id="ProtNLM"/>
    </source>
</evidence>
<evidence type="ECO:0000259" key="13">
    <source>
        <dbReference type="PROSITE" id="PS50280"/>
    </source>
</evidence>
<dbReference type="InterPro" id="IPR001214">
    <property type="entry name" value="SET_dom"/>
</dbReference>
<evidence type="ECO:0000256" key="5">
    <source>
        <dbReference type="ARBA" id="ARBA00022833"/>
    </source>
</evidence>
<proteinExistence type="predicted"/>
<keyword evidence="15" id="KW-1185">Reference proteome</keyword>
<feature type="compositionally biased region" description="Low complexity" evidence="11">
    <location>
        <begin position="24"/>
        <end position="52"/>
    </location>
</feature>
<evidence type="ECO:0000313" key="14">
    <source>
        <dbReference type="EMBL" id="KAK3774033.1"/>
    </source>
</evidence>
<dbReference type="GO" id="GO:0008270">
    <property type="term" value="F:zinc ion binding"/>
    <property type="evidence" value="ECO:0007669"/>
    <property type="project" value="UniProtKB-KW"/>
</dbReference>
<evidence type="ECO:0000256" key="7">
    <source>
        <dbReference type="ARBA" id="ARBA00023125"/>
    </source>
</evidence>
<dbReference type="GO" id="GO:0000981">
    <property type="term" value="F:DNA-binding transcription factor activity, RNA polymerase II-specific"/>
    <property type="evidence" value="ECO:0007669"/>
    <property type="project" value="TreeGrafter"/>
</dbReference>
<evidence type="ECO:0000256" key="6">
    <source>
        <dbReference type="ARBA" id="ARBA00023015"/>
    </source>
</evidence>
<dbReference type="PANTHER" id="PTHR14003">
    <property type="entry name" value="TRANSCRIPTIONAL REPRESSOR PROTEIN YY"/>
    <property type="match status" value="1"/>
</dbReference>
<dbReference type="Pfam" id="PF21549">
    <property type="entry name" value="PRDM2_PR"/>
    <property type="match status" value="1"/>
</dbReference>
<dbReference type="Proteomes" id="UP001283361">
    <property type="component" value="Unassembled WGS sequence"/>
</dbReference>
<feature type="domain" description="C2H2-type" evidence="12">
    <location>
        <begin position="420"/>
        <end position="448"/>
    </location>
</feature>
<dbReference type="GO" id="GO:0000978">
    <property type="term" value="F:RNA polymerase II cis-regulatory region sequence-specific DNA binding"/>
    <property type="evidence" value="ECO:0007669"/>
    <property type="project" value="TreeGrafter"/>
</dbReference>
<dbReference type="FunFam" id="3.30.160.60:FF:000905">
    <property type="entry name" value="PR domain containing 14"/>
    <property type="match status" value="1"/>
</dbReference>
<dbReference type="GO" id="GO:0005667">
    <property type="term" value="C:transcription regulator complex"/>
    <property type="evidence" value="ECO:0007669"/>
    <property type="project" value="TreeGrafter"/>
</dbReference>
<feature type="domain" description="C2H2-type" evidence="12">
    <location>
        <begin position="534"/>
        <end position="561"/>
    </location>
</feature>
<evidence type="ECO:0000313" key="15">
    <source>
        <dbReference type="Proteomes" id="UP001283361"/>
    </source>
</evidence>
<sequence>MYPGHCPLQAVQLAGITAPPIPSHPQQQQLQQQQQRQQQQQQHKQMPQRPSQHVGLPNSLSAPGQHFLGMRRGLGSFCDGSTVGPKELFSHLASVTAVSGPPFLPHFRFPFLFPRHPVDVNSNNAGPLLFPPPPLPPPGPPLPSPFAPMPPLSFPPQTTFFTLADLDLCLYGNTGWLTSACPSSGKTRTYAFSGLKTRFLNFRVRDESSCMGDVGSGMTVNQWRMSKTVPPVHDLPPGLLLSHTTLAGVPHYAVFCGKQAVPKGRRFGPFKGKVVNPSEMKTFDDNGYMWEVFKDGRLSHFLDGRGSAGNWMSYVNCARSAAEQNLIAVQDGDAIFYETSCELSPGSELLVWYSDGYEHFMGIPLALTADSSLEAGPSTGEQDAGNGYQCEHCGKVFTYKYYKDKHLKYTKCVDQGDRKFPCHLCNRSFEKKDRLRIHVLHVHEKHRPHKCVVCGKSFSQSSSLNKHMRVHSGERPYKCVYCNKSFTASSILRTHIRQHSGERPFKCKFCGKAFASHAAHDSHVRRTHARDKPCTCEICGLEFSQEVDLHAHALSHLGKFRLTIPPLNTDGFLGDAFMKPSPLSSTATSTWVHSGIVSEQTSIAD</sequence>
<evidence type="ECO:0000256" key="9">
    <source>
        <dbReference type="ARBA" id="ARBA00023242"/>
    </source>
</evidence>
<dbReference type="PROSITE" id="PS50280">
    <property type="entry name" value="SET"/>
    <property type="match status" value="1"/>
</dbReference>
<keyword evidence="3" id="KW-0677">Repeat</keyword>
<name>A0AAE0ZRK2_9GAST</name>
<keyword evidence="5" id="KW-0862">Zinc</keyword>
<keyword evidence="9" id="KW-0539">Nucleus</keyword>
<gene>
    <name evidence="14" type="ORF">RRG08_030115</name>
</gene>
<feature type="domain" description="C2H2-type" evidence="12">
    <location>
        <begin position="477"/>
        <end position="504"/>
    </location>
</feature>
<dbReference type="GO" id="GO:0031519">
    <property type="term" value="C:PcG protein complex"/>
    <property type="evidence" value="ECO:0007669"/>
    <property type="project" value="TreeGrafter"/>
</dbReference>
<dbReference type="GO" id="GO:0000785">
    <property type="term" value="C:chromatin"/>
    <property type="evidence" value="ECO:0007669"/>
    <property type="project" value="TreeGrafter"/>
</dbReference>
<evidence type="ECO:0000256" key="1">
    <source>
        <dbReference type="ARBA" id="ARBA00004123"/>
    </source>
</evidence>
<dbReference type="FunFam" id="3.30.160.60:FF:000450">
    <property type="entry name" value="PR domain zinc finger protein 14"/>
    <property type="match status" value="1"/>
</dbReference>
<keyword evidence="6" id="KW-0805">Transcription regulation</keyword>
<feature type="region of interest" description="Disordered" evidence="11">
    <location>
        <begin position="17"/>
        <end position="65"/>
    </location>
</feature>
<comment type="subcellular location">
    <subcellularLocation>
        <location evidence="1">Nucleus</location>
    </subcellularLocation>
</comment>
<evidence type="ECO:0000256" key="4">
    <source>
        <dbReference type="ARBA" id="ARBA00022771"/>
    </source>
</evidence>
<dbReference type="FunFam" id="3.30.160.60:FF:000480">
    <property type="entry name" value="PR domain zinc finger protein 14"/>
    <property type="match status" value="1"/>
</dbReference>
<keyword evidence="4 10" id="KW-0863">Zinc-finger</keyword>
<evidence type="ECO:0000256" key="2">
    <source>
        <dbReference type="ARBA" id="ARBA00022723"/>
    </source>
</evidence>
<keyword evidence="8" id="KW-0804">Transcription</keyword>
<dbReference type="SMART" id="SM00355">
    <property type="entry name" value="ZnF_C2H2"/>
    <property type="match status" value="6"/>
</dbReference>
<evidence type="ECO:0000259" key="12">
    <source>
        <dbReference type="PROSITE" id="PS50157"/>
    </source>
</evidence>
<feature type="domain" description="C2H2-type" evidence="12">
    <location>
        <begin position="505"/>
        <end position="533"/>
    </location>
</feature>
<feature type="domain" description="C2H2-type" evidence="12">
    <location>
        <begin position="388"/>
        <end position="419"/>
    </location>
</feature>
<dbReference type="PROSITE" id="PS00028">
    <property type="entry name" value="ZINC_FINGER_C2H2_1"/>
    <property type="match status" value="5"/>
</dbReference>
<evidence type="ECO:0000256" key="8">
    <source>
        <dbReference type="ARBA" id="ARBA00023163"/>
    </source>
</evidence>
<feature type="domain" description="SET" evidence="13">
    <location>
        <begin position="237"/>
        <end position="354"/>
    </location>
</feature>
<protein>
    <recommendedName>
        <fullName evidence="16">PR domain zinc finger protein 14</fullName>
    </recommendedName>
</protein>
<evidence type="ECO:0000256" key="11">
    <source>
        <dbReference type="SAM" id="MobiDB-lite"/>
    </source>
</evidence>
<dbReference type="Gene3D" id="3.30.160.60">
    <property type="entry name" value="Classic Zinc Finger"/>
    <property type="match status" value="5"/>
</dbReference>
<reference evidence="14" key="1">
    <citation type="journal article" date="2023" name="G3 (Bethesda)">
        <title>A reference genome for the long-term kleptoplast-retaining sea slug Elysia crispata morphotype clarki.</title>
        <authorList>
            <person name="Eastman K.E."/>
            <person name="Pendleton A.L."/>
            <person name="Shaikh M.A."/>
            <person name="Suttiyut T."/>
            <person name="Ogas R."/>
            <person name="Tomko P."/>
            <person name="Gavelis G."/>
            <person name="Widhalm J.R."/>
            <person name="Wisecaver J.H."/>
        </authorList>
    </citation>
    <scope>NUCLEOTIDE SEQUENCE</scope>
    <source>
        <strain evidence="14">ECLA1</strain>
    </source>
</reference>
<dbReference type="Gene3D" id="2.170.270.10">
    <property type="entry name" value="SET domain"/>
    <property type="match status" value="1"/>
</dbReference>
<dbReference type="InterPro" id="IPR046341">
    <property type="entry name" value="SET_dom_sf"/>
</dbReference>
<dbReference type="PANTHER" id="PTHR14003:SF23">
    <property type="entry name" value="ZINC FINGER PROTEIN 143"/>
    <property type="match status" value="1"/>
</dbReference>
<keyword evidence="2" id="KW-0479">Metal-binding</keyword>
<accession>A0AAE0ZRK2</accession>
<dbReference type="InterPro" id="IPR013087">
    <property type="entry name" value="Znf_C2H2_type"/>
</dbReference>
<evidence type="ECO:0000256" key="3">
    <source>
        <dbReference type="ARBA" id="ARBA00022737"/>
    </source>
</evidence>
<dbReference type="EMBL" id="JAWDGP010003469">
    <property type="protein sequence ID" value="KAK3774033.1"/>
    <property type="molecule type" value="Genomic_DNA"/>
</dbReference>
<feature type="domain" description="C2H2-type" evidence="12">
    <location>
        <begin position="449"/>
        <end position="476"/>
    </location>
</feature>
<dbReference type="SUPFAM" id="SSF57667">
    <property type="entry name" value="beta-beta-alpha zinc fingers"/>
    <property type="match status" value="3"/>
</dbReference>
<evidence type="ECO:0000256" key="10">
    <source>
        <dbReference type="PROSITE-ProRule" id="PRU00042"/>
    </source>
</evidence>